<protein>
    <submittedName>
        <fullName evidence="2">Uncharacterized protein</fullName>
    </submittedName>
</protein>
<evidence type="ECO:0000313" key="2">
    <source>
        <dbReference type="EMBL" id="KAF5367870.1"/>
    </source>
</evidence>
<accession>A0A8H5GN99</accession>
<feature type="region of interest" description="Disordered" evidence="1">
    <location>
        <begin position="35"/>
        <end position="66"/>
    </location>
</feature>
<evidence type="ECO:0000256" key="1">
    <source>
        <dbReference type="SAM" id="MobiDB-lite"/>
    </source>
</evidence>
<gene>
    <name evidence="2" type="ORF">D9615_010476</name>
</gene>
<dbReference type="AlphaFoldDB" id="A0A8H5GN99"/>
<dbReference type="EMBL" id="JAACJP010000063">
    <property type="protein sequence ID" value="KAF5367870.1"/>
    <property type="molecule type" value="Genomic_DNA"/>
</dbReference>
<comment type="caution">
    <text evidence="2">The sequence shown here is derived from an EMBL/GenBank/DDBJ whole genome shotgun (WGS) entry which is preliminary data.</text>
</comment>
<proteinExistence type="predicted"/>
<organism evidence="2 3">
    <name type="scientific">Tricholomella constricta</name>
    <dbReference type="NCBI Taxonomy" id="117010"/>
    <lineage>
        <taxon>Eukaryota</taxon>
        <taxon>Fungi</taxon>
        <taxon>Dikarya</taxon>
        <taxon>Basidiomycota</taxon>
        <taxon>Agaricomycotina</taxon>
        <taxon>Agaricomycetes</taxon>
        <taxon>Agaricomycetidae</taxon>
        <taxon>Agaricales</taxon>
        <taxon>Tricholomatineae</taxon>
        <taxon>Lyophyllaceae</taxon>
        <taxon>Tricholomella</taxon>
    </lineage>
</organism>
<keyword evidence="3" id="KW-1185">Reference proteome</keyword>
<dbReference type="Proteomes" id="UP000565441">
    <property type="component" value="Unassembled WGS sequence"/>
</dbReference>
<sequence>MHDPILDLNGEHAKGLGNTQLATIATFVAYTPHRRHLKISGGGTRPPPARQRQRHTHPACVPVPRLNRSEGEEARYTFPFLFFLPSSSARARTRASPRLRLLGTDLR</sequence>
<name>A0A8H5GN99_9AGAR</name>
<evidence type="ECO:0000313" key="3">
    <source>
        <dbReference type="Proteomes" id="UP000565441"/>
    </source>
</evidence>
<reference evidence="2 3" key="1">
    <citation type="journal article" date="2020" name="ISME J.">
        <title>Uncovering the hidden diversity of litter-decomposition mechanisms in mushroom-forming fungi.</title>
        <authorList>
            <person name="Floudas D."/>
            <person name="Bentzer J."/>
            <person name="Ahren D."/>
            <person name="Johansson T."/>
            <person name="Persson P."/>
            <person name="Tunlid A."/>
        </authorList>
    </citation>
    <scope>NUCLEOTIDE SEQUENCE [LARGE SCALE GENOMIC DNA]</scope>
    <source>
        <strain evidence="2 3">CBS 661.87</strain>
    </source>
</reference>